<evidence type="ECO:0008006" key="4">
    <source>
        <dbReference type="Google" id="ProtNLM"/>
    </source>
</evidence>
<feature type="transmembrane region" description="Helical" evidence="1">
    <location>
        <begin position="70"/>
        <end position="87"/>
    </location>
</feature>
<accession>A0ABV6YMD9</accession>
<gene>
    <name evidence="2" type="ORF">ACFL6M_07905</name>
</gene>
<comment type="caution">
    <text evidence="2">The sequence shown here is derived from an EMBL/GenBank/DDBJ whole genome shotgun (WGS) entry which is preliminary data.</text>
</comment>
<protein>
    <recommendedName>
        <fullName evidence="4">Histidine kinase N-terminal 7TM region domain-containing protein</fullName>
    </recommendedName>
</protein>
<proteinExistence type="predicted"/>
<keyword evidence="1" id="KW-0472">Membrane</keyword>
<keyword evidence="3" id="KW-1185">Reference proteome</keyword>
<feature type="transmembrane region" description="Helical" evidence="1">
    <location>
        <begin position="99"/>
        <end position="122"/>
    </location>
</feature>
<reference evidence="2 3" key="1">
    <citation type="submission" date="2024-09" db="EMBL/GenBank/DDBJ databases">
        <authorList>
            <person name="D'Angelo T."/>
        </authorList>
    </citation>
    <scope>NUCLEOTIDE SEQUENCE [LARGE SCALE GENOMIC DNA]</scope>
    <source>
        <strain evidence="2">SAG AM-320-E07</strain>
    </source>
</reference>
<keyword evidence="1" id="KW-1133">Transmembrane helix</keyword>
<name>A0ABV6YMD9_UNCEI</name>
<feature type="transmembrane region" description="Helical" evidence="1">
    <location>
        <begin position="6"/>
        <end position="27"/>
    </location>
</feature>
<feature type="transmembrane region" description="Helical" evidence="1">
    <location>
        <begin position="134"/>
        <end position="155"/>
    </location>
</feature>
<feature type="transmembrane region" description="Helical" evidence="1">
    <location>
        <begin position="167"/>
        <end position="192"/>
    </location>
</feature>
<dbReference type="EMBL" id="JBHPKH010000191">
    <property type="protein sequence ID" value="MFC1573502.1"/>
    <property type="molecule type" value="Genomic_DNA"/>
</dbReference>
<organism evidence="2 3">
    <name type="scientific">Eiseniibacteriota bacterium</name>
    <dbReference type="NCBI Taxonomy" id="2212470"/>
    <lineage>
        <taxon>Bacteria</taxon>
        <taxon>Candidatus Eiseniibacteriota</taxon>
    </lineage>
</organism>
<sequence>MEEVGVWDLIWRGIAAIITLSIFSFLYRDNSVYKFVERLWVGITTGYWTMLLFHTSFTDKVLTPIFVRHQFWYILPAVLGILMWFRLSKRYGFLARYSLAFYIGISTGVFIPLTIKTSILYQLQGTVRPIGTDWNGLMFAVAFIGVICSLSYFFFSKEHKGALGVASKIGIFTLMIGFGAGFGLTVMGRVALLGHRVSFLRDYLEDLFGAVF</sequence>
<dbReference type="Proteomes" id="UP001593833">
    <property type="component" value="Unassembled WGS sequence"/>
</dbReference>
<evidence type="ECO:0000313" key="2">
    <source>
        <dbReference type="EMBL" id="MFC1573502.1"/>
    </source>
</evidence>
<feature type="transmembrane region" description="Helical" evidence="1">
    <location>
        <begin position="39"/>
        <end position="58"/>
    </location>
</feature>
<keyword evidence="1" id="KW-0812">Transmembrane</keyword>
<evidence type="ECO:0000313" key="3">
    <source>
        <dbReference type="Proteomes" id="UP001593833"/>
    </source>
</evidence>
<evidence type="ECO:0000256" key="1">
    <source>
        <dbReference type="SAM" id="Phobius"/>
    </source>
</evidence>